<protein>
    <recommendedName>
        <fullName evidence="3">KTSC domain-containing protein</fullName>
    </recommendedName>
</protein>
<sequence>MEKYANANGGSGVAAYEIGETFIRVRFVQGGVYEYSYASAGPKHVEAMKKRAQAGKGLSTYISRYVRDQYVSKKDE</sequence>
<evidence type="ECO:0000313" key="2">
    <source>
        <dbReference type="Proteomes" id="UP000240912"/>
    </source>
</evidence>
<dbReference type="RefSeq" id="WP_107215424.1">
    <property type="nucleotide sequence ID" value="NZ_KZ686269.1"/>
</dbReference>
<dbReference type="OrthoDB" id="7775479at2"/>
<evidence type="ECO:0000313" key="1">
    <source>
        <dbReference type="EMBL" id="PST83164.1"/>
    </source>
</evidence>
<gene>
    <name evidence="1" type="ORF">C7T94_11225</name>
</gene>
<name>A0A2T3HL59_9SPHI</name>
<accession>A0A2T3HL59</accession>
<evidence type="ECO:0008006" key="3">
    <source>
        <dbReference type="Google" id="ProtNLM"/>
    </source>
</evidence>
<dbReference type="Proteomes" id="UP000240912">
    <property type="component" value="Unassembled WGS sequence"/>
</dbReference>
<reference evidence="1 2" key="1">
    <citation type="submission" date="2018-03" db="EMBL/GenBank/DDBJ databases">
        <authorList>
            <person name="Keele B.F."/>
        </authorList>
    </citation>
    <scope>NUCLEOTIDE SEQUENCE [LARGE SCALE GENOMIC DNA]</scope>
    <source>
        <strain evidence="1 2">YL28-9</strain>
    </source>
</reference>
<keyword evidence="2" id="KW-1185">Reference proteome</keyword>
<dbReference type="EMBL" id="PYLS01000005">
    <property type="protein sequence ID" value="PST83164.1"/>
    <property type="molecule type" value="Genomic_DNA"/>
</dbReference>
<proteinExistence type="predicted"/>
<comment type="caution">
    <text evidence="1">The sequence shown here is derived from an EMBL/GenBank/DDBJ whole genome shotgun (WGS) entry which is preliminary data.</text>
</comment>
<dbReference type="AlphaFoldDB" id="A0A2T3HL59"/>
<organism evidence="1 2">
    <name type="scientific">Pedobacter yulinensis</name>
    <dbReference type="NCBI Taxonomy" id="2126353"/>
    <lineage>
        <taxon>Bacteria</taxon>
        <taxon>Pseudomonadati</taxon>
        <taxon>Bacteroidota</taxon>
        <taxon>Sphingobacteriia</taxon>
        <taxon>Sphingobacteriales</taxon>
        <taxon>Sphingobacteriaceae</taxon>
        <taxon>Pedobacter</taxon>
    </lineage>
</organism>